<dbReference type="Proteomes" id="UP001310594">
    <property type="component" value="Unassembled WGS sequence"/>
</dbReference>
<evidence type="ECO:0000313" key="3">
    <source>
        <dbReference type="Proteomes" id="UP001310594"/>
    </source>
</evidence>
<name>A0AAN7WBS7_9PEZI</name>
<gene>
    <name evidence="2" type="ORF">LTR97_002647</name>
</gene>
<dbReference type="AlphaFoldDB" id="A0AAN7WBS7"/>
<accession>A0AAN7WBS7</accession>
<proteinExistence type="predicted"/>
<organism evidence="2 3">
    <name type="scientific">Elasticomyces elasticus</name>
    <dbReference type="NCBI Taxonomy" id="574655"/>
    <lineage>
        <taxon>Eukaryota</taxon>
        <taxon>Fungi</taxon>
        <taxon>Dikarya</taxon>
        <taxon>Ascomycota</taxon>
        <taxon>Pezizomycotina</taxon>
        <taxon>Dothideomycetes</taxon>
        <taxon>Dothideomycetidae</taxon>
        <taxon>Mycosphaerellales</taxon>
        <taxon>Teratosphaeriaceae</taxon>
        <taxon>Elasticomyces</taxon>
    </lineage>
</organism>
<protein>
    <submittedName>
        <fullName evidence="2">Uncharacterized protein</fullName>
    </submittedName>
</protein>
<dbReference type="EMBL" id="JAVRQU010000003">
    <property type="protein sequence ID" value="KAK5705528.1"/>
    <property type="molecule type" value="Genomic_DNA"/>
</dbReference>
<evidence type="ECO:0000313" key="2">
    <source>
        <dbReference type="EMBL" id="KAK5705528.1"/>
    </source>
</evidence>
<evidence type="ECO:0000256" key="1">
    <source>
        <dbReference type="SAM" id="MobiDB-lite"/>
    </source>
</evidence>
<feature type="region of interest" description="Disordered" evidence="1">
    <location>
        <begin position="52"/>
        <end position="73"/>
    </location>
</feature>
<sequence length="381" mass="42812">MHFDITDELDPEQPWQPLESILTVWIEMIQRCKVVALPDDVGTTTYANAEGGGLLEIPGPPQDPRTGAKRRDSQMKPWTIVPWTPKDLEESVELWGMLVKSIEQKMGLDDSPPADQLLDAQTLDSALIPDGFARKFLSRVPRPRFKYIAPGLRVPTAEDFIVQPLIEANWQQQDEDDVPAILLFRGDALVDADELTWIQANTTAPKCPCGVYLSPCDQYNPYPQQDGFALILPFDLDSGWAKKSDYGVVQAKDDLYQSGVNPYNPRHPAQLQAFLENSYLQIQDGHWDVDGDGVAGGLDLWNEADTAEKWSNYAVQVGPTRSRADDKAEEEGFENRCAARHPGSPQSRGRMRNVGNLQARMEAMMSRHEVDWIQPFEVPRP</sequence>
<reference evidence="2" key="1">
    <citation type="submission" date="2023-08" db="EMBL/GenBank/DDBJ databases">
        <title>Black Yeasts Isolated from many extreme environments.</title>
        <authorList>
            <person name="Coleine C."/>
            <person name="Stajich J.E."/>
            <person name="Selbmann L."/>
        </authorList>
    </citation>
    <scope>NUCLEOTIDE SEQUENCE</scope>
    <source>
        <strain evidence="2">CCFEE 5810</strain>
    </source>
</reference>
<comment type="caution">
    <text evidence="2">The sequence shown here is derived from an EMBL/GenBank/DDBJ whole genome shotgun (WGS) entry which is preliminary data.</text>
</comment>
<feature type="region of interest" description="Disordered" evidence="1">
    <location>
        <begin position="321"/>
        <end position="351"/>
    </location>
</feature>